<dbReference type="InterPro" id="IPR003753">
    <property type="entry name" value="Exonuc_VII_L"/>
</dbReference>
<gene>
    <name evidence="5 9" type="primary">xseA</name>
    <name evidence="9" type="ORF">GCM10009547_02600</name>
</gene>
<accession>A0ABN1G5E4</accession>
<evidence type="ECO:0000256" key="1">
    <source>
        <dbReference type="ARBA" id="ARBA00022490"/>
    </source>
</evidence>
<dbReference type="CDD" id="cd04489">
    <property type="entry name" value="ExoVII_LU_OBF"/>
    <property type="match status" value="1"/>
</dbReference>
<evidence type="ECO:0000256" key="2">
    <source>
        <dbReference type="ARBA" id="ARBA00022722"/>
    </source>
</evidence>
<protein>
    <recommendedName>
        <fullName evidence="5">Exodeoxyribonuclease 7 large subunit</fullName>
        <ecNumber evidence="5">3.1.11.6</ecNumber>
    </recommendedName>
    <alternativeName>
        <fullName evidence="5">Exodeoxyribonuclease VII large subunit</fullName>
        <shortName evidence="5">Exonuclease VII large subunit</shortName>
    </alternativeName>
</protein>
<comment type="function">
    <text evidence="5">Bidirectionally degrades single-stranded DNA into large acid-insoluble oligonucleotides, which are then degraded further into small acid-soluble oligonucleotides.</text>
</comment>
<comment type="subunit">
    <text evidence="5">Heterooligomer composed of large and small subunits.</text>
</comment>
<dbReference type="InterPro" id="IPR020579">
    <property type="entry name" value="Exonuc_VII_lsu_C"/>
</dbReference>
<evidence type="ECO:0000259" key="7">
    <source>
        <dbReference type="Pfam" id="PF02601"/>
    </source>
</evidence>
<feature type="domain" description="OB-fold nucleic acid binding" evidence="8">
    <location>
        <begin position="12"/>
        <end position="106"/>
    </location>
</feature>
<dbReference type="EC" id="3.1.11.6" evidence="5"/>
<comment type="similarity">
    <text evidence="5 6">Belongs to the XseA family.</text>
</comment>
<comment type="catalytic activity">
    <reaction evidence="5 6">
        <text>Exonucleolytic cleavage in either 5'- to 3'- or 3'- to 5'-direction to yield nucleoside 5'-phosphates.</text>
        <dbReference type="EC" id="3.1.11.6"/>
    </reaction>
</comment>
<dbReference type="EMBL" id="BAAAHE010000004">
    <property type="protein sequence ID" value="GAA0604344.1"/>
    <property type="molecule type" value="Genomic_DNA"/>
</dbReference>
<dbReference type="PANTHER" id="PTHR30008">
    <property type="entry name" value="EXODEOXYRIBONUCLEASE 7 LARGE SUBUNIT"/>
    <property type="match status" value="1"/>
</dbReference>
<evidence type="ECO:0000256" key="3">
    <source>
        <dbReference type="ARBA" id="ARBA00022801"/>
    </source>
</evidence>
<keyword evidence="2 5" id="KW-0540">Nuclease</keyword>
<keyword evidence="10" id="KW-1185">Reference proteome</keyword>
<dbReference type="NCBIfam" id="TIGR00237">
    <property type="entry name" value="xseA"/>
    <property type="match status" value="1"/>
</dbReference>
<dbReference type="HAMAP" id="MF_00378">
    <property type="entry name" value="Exonuc_7_L"/>
    <property type="match status" value="1"/>
</dbReference>
<evidence type="ECO:0000256" key="4">
    <source>
        <dbReference type="ARBA" id="ARBA00022839"/>
    </source>
</evidence>
<proteinExistence type="inferred from homology"/>
<organism evidence="9 10">
    <name type="scientific">Sporichthya brevicatena</name>
    <dbReference type="NCBI Taxonomy" id="171442"/>
    <lineage>
        <taxon>Bacteria</taxon>
        <taxon>Bacillati</taxon>
        <taxon>Actinomycetota</taxon>
        <taxon>Actinomycetes</taxon>
        <taxon>Sporichthyales</taxon>
        <taxon>Sporichthyaceae</taxon>
        <taxon>Sporichthya</taxon>
    </lineage>
</organism>
<dbReference type="Proteomes" id="UP001500957">
    <property type="component" value="Unassembled WGS sequence"/>
</dbReference>
<keyword evidence="1 5" id="KW-0963">Cytoplasm</keyword>
<reference evidence="9 10" key="1">
    <citation type="journal article" date="2019" name="Int. J. Syst. Evol. Microbiol.">
        <title>The Global Catalogue of Microorganisms (GCM) 10K type strain sequencing project: providing services to taxonomists for standard genome sequencing and annotation.</title>
        <authorList>
            <consortium name="The Broad Institute Genomics Platform"/>
            <consortium name="The Broad Institute Genome Sequencing Center for Infectious Disease"/>
            <person name="Wu L."/>
            <person name="Ma J."/>
        </authorList>
    </citation>
    <scope>NUCLEOTIDE SEQUENCE [LARGE SCALE GENOMIC DNA]</scope>
    <source>
        <strain evidence="9 10">JCM 10671</strain>
    </source>
</reference>
<sequence length="408" mass="43975">MPLETTAEKPVPVRTVAHLIGQWIAKLGRVWVEGQVTQVVRRPGASTIFVTLRDPIADVSLQVTCSRALFDDVVPPVEDGSRIVVFGRPNFYVPRGSVSFAAEAIRTVGLGELLARLEHLRRVLAAEGLFDARRKRPLPFLPHRVGLICGRASAAERDVLENARRRWPAVEFDVREVAVQGPYAVSEILGALSALDVDPEIDVIVLARGGGSVEDLLPFSDETLVRAVASARTPVVAAIGHEQDNPLVDFVADVRASTPTDAAKLVVPDVGEQQALIDGLARRAFRAVDSRLHREQAIVAGLCSRPVLADPAAGLRRHGQQVDDLRDRARRCLRHLLDRASDDLQHRSERVRALSPAATLERGYAIVQRADGSVLRDPAEATAGEALALRLAGGTLAATAAPESSAAH</sequence>
<dbReference type="Pfam" id="PF02601">
    <property type="entry name" value="Exonuc_VII_L"/>
    <property type="match status" value="1"/>
</dbReference>
<keyword evidence="4 5" id="KW-0269">Exonuclease</keyword>
<evidence type="ECO:0000256" key="5">
    <source>
        <dbReference type="HAMAP-Rule" id="MF_00378"/>
    </source>
</evidence>
<dbReference type="PANTHER" id="PTHR30008:SF0">
    <property type="entry name" value="EXODEOXYRIBONUCLEASE 7 LARGE SUBUNIT"/>
    <property type="match status" value="1"/>
</dbReference>
<dbReference type="Pfam" id="PF13742">
    <property type="entry name" value="tRNA_anti_2"/>
    <property type="match status" value="1"/>
</dbReference>
<dbReference type="InterPro" id="IPR025824">
    <property type="entry name" value="OB-fold_nuc-bd_dom"/>
</dbReference>
<comment type="subcellular location">
    <subcellularLocation>
        <location evidence="5 6">Cytoplasm</location>
    </subcellularLocation>
</comment>
<evidence type="ECO:0000313" key="10">
    <source>
        <dbReference type="Proteomes" id="UP001500957"/>
    </source>
</evidence>
<evidence type="ECO:0000256" key="6">
    <source>
        <dbReference type="RuleBase" id="RU004355"/>
    </source>
</evidence>
<name>A0ABN1G5E4_9ACTN</name>
<feature type="domain" description="Exonuclease VII large subunit C-terminal" evidence="7">
    <location>
        <begin position="129"/>
        <end position="346"/>
    </location>
</feature>
<comment type="caution">
    <text evidence="9">The sequence shown here is derived from an EMBL/GenBank/DDBJ whole genome shotgun (WGS) entry which is preliminary data.</text>
</comment>
<keyword evidence="3 5" id="KW-0378">Hydrolase</keyword>
<evidence type="ECO:0000259" key="8">
    <source>
        <dbReference type="Pfam" id="PF13742"/>
    </source>
</evidence>
<evidence type="ECO:0000313" key="9">
    <source>
        <dbReference type="EMBL" id="GAA0604344.1"/>
    </source>
</evidence>
<dbReference type="RefSeq" id="WP_344600761.1">
    <property type="nucleotide sequence ID" value="NZ_BAAAHE010000004.1"/>
</dbReference>